<dbReference type="SMART" id="SM00470">
    <property type="entry name" value="ParB"/>
    <property type="match status" value="1"/>
</dbReference>
<evidence type="ECO:0000313" key="3">
    <source>
        <dbReference type="Proteomes" id="UP001255416"/>
    </source>
</evidence>
<dbReference type="InterPro" id="IPR003115">
    <property type="entry name" value="ParB_N"/>
</dbReference>
<accession>A0ABU3VHD8</accession>
<name>A0ABU3VHD8_9RHOB</name>
<dbReference type="SUPFAM" id="SSF110849">
    <property type="entry name" value="ParB/Sulfiredoxin"/>
    <property type="match status" value="1"/>
</dbReference>
<dbReference type="InterPro" id="IPR050336">
    <property type="entry name" value="Chromosome_partition/occlusion"/>
</dbReference>
<dbReference type="InterPro" id="IPR036086">
    <property type="entry name" value="ParB/Sulfiredoxin_sf"/>
</dbReference>
<dbReference type="PANTHER" id="PTHR33375:SF7">
    <property type="entry name" value="CHROMOSOME 2-PARTITIONING PROTEIN PARB-RELATED"/>
    <property type="match status" value="1"/>
</dbReference>
<evidence type="ECO:0000259" key="1">
    <source>
        <dbReference type="SMART" id="SM00470"/>
    </source>
</evidence>
<dbReference type="PANTHER" id="PTHR33375">
    <property type="entry name" value="CHROMOSOME-PARTITIONING PROTEIN PARB-RELATED"/>
    <property type="match status" value="1"/>
</dbReference>
<comment type="caution">
    <text evidence="2">The sequence shown here is derived from an EMBL/GenBank/DDBJ whole genome shotgun (WGS) entry which is preliminary data.</text>
</comment>
<dbReference type="Gene3D" id="3.90.1530.30">
    <property type="match status" value="1"/>
</dbReference>
<dbReference type="Pfam" id="PF02195">
    <property type="entry name" value="ParB_N"/>
    <property type="match status" value="1"/>
</dbReference>
<dbReference type="EMBL" id="JASMWN010000014">
    <property type="protein sequence ID" value="MDU9005503.1"/>
    <property type="molecule type" value="Genomic_DNA"/>
</dbReference>
<feature type="domain" description="ParB-like N-terminal" evidence="1">
    <location>
        <begin position="12"/>
        <end position="106"/>
    </location>
</feature>
<organism evidence="2 3">
    <name type="scientific">Sedimentitalea todarodis</name>
    <dbReference type="NCBI Taxonomy" id="1631240"/>
    <lineage>
        <taxon>Bacteria</taxon>
        <taxon>Pseudomonadati</taxon>
        <taxon>Pseudomonadota</taxon>
        <taxon>Alphaproteobacteria</taxon>
        <taxon>Rhodobacterales</taxon>
        <taxon>Paracoccaceae</taxon>
        <taxon>Sedimentitalea</taxon>
    </lineage>
</organism>
<keyword evidence="3" id="KW-1185">Reference proteome</keyword>
<dbReference type="RefSeq" id="WP_316778994.1">
    <property type="nucleotide sequence ID" value="NZ_JASMWN010000014.1"/>
</dbReference>
<gene>
    <name evidence="2" type="ORF">QO231_16845</name>
</gene>
<dbReference type="Proteomes" id="UP001255416">
    <property type="component" value="Unassembled WGS sequence"/>
</dbReference>
<evidence type="ECO:0000313" key="2">
    <source>
        <dbReference type="EMBL" id="MDU9005503.1"/>
    </source>
</evidence>
<reference evidence="3" key="1">
    <citation type="submission" date="2023-05" db="EMBL/GenBank/DDBJ databases">
        <title>Sedimentitalea sp. nov. JM2-8.</title>
        <authorList>
            <person name="Huang J."/>
        </authorList>
    </citation>
    <scope>NUCLEOTIDE SEQUENCE [LARGE SCALE GENOMIC DNA]</scope>
    <source>
        <strain evidence="3">KHS03</strain>
    </source>
</reference>
<protein>
    <submittedName>
        <fullName evidence="2">ParB N-terminal domain-containing protein</fullName>
    </submittedName>
</protein>
<proteinExistence type="predicted"/>
<sequence>MTKQSKIIATEAQFPLAKLTLSPMNARQDVSLDDVTELAESIWAAGLIQSIAGLATDTGGVEIVAGGRRLRALNHLNDAHPDLASPMVMLAPDRETAEAWATWRMWRGVICTPPPSRAPLP</sequence>